<feature type="transmembrane region" description="Helical" evidence="1">
    <location>
        <begin position="49"/>
        <end position="68"/>
    </location>
</feature>
<dbReference type="Proteomes" id="UP000308730">
    <property type="component" value="Unassembled WGS sequence"/>
</dbReference>
<sequence length="245" mass="25827">MSNDTFSLTVGTIKLGLELIVIAANVAVVMIDIPLNISPTDRVILLKTVNWTIVTGWAALTAPVTAYFQALQNMLAGLQNSLSIALNGTTGSARTDPLWSIVANSLSASSSFQTALQALLTFQQAATSAASGFQAAVEATGTGTDSTTAATLAAMQNMVSYIPTVIQSFQSMKTYQNTLAETVAGIMMWAAKDSSGSDSDFPFVLKTFKYTNTTQYAADLSVTTAYVALDWSKVVMTPQGPTFTS</sequence>
<keyword evidence="1" id="KW-1133">Transmembrane helix</keyword>
<gene>
    <name evidence="2" type="ORF">EUX98_g1356</name>
</gene>
<keyword evidence="1" id="KW-0472">Membrane</keyword>
<evidence type="ECO:0000313" key="2">
    <source>
        <dbReference type="EMBL" id="THH32863.1"/>
    </source>
</evidence>
<dbReference type="AlphaFoldDB" id="A0A4V3XJF0"/>
<comment type="caution">
    <text evidence="2">The sequence shown here is derived from an EMBL/GenBank/DDBJ whole genome shotgun (WGS) entry which is preliminary data.</text>
</comment>
<keyword evidence="1" id="KW-0812">Transmembrane</keyword>
<protein>
    <submittedName>
        <fullName evidence="2">Uncharacterized protein</fullName>
    </submittedName>
</protein>
<evidence type="ECO:0000313" key="3">
    <source>
        <dbReference type="Proteomes" id="UP000308730"/>
    </source>
</evidence>
<feature type="transmembrane region" description="Helical" evidence="1">
    <location>
        <begin position="15"/>
        <end position="37"/>
    </location>
</feature>
<reference evidence="2 3" key="1">
    <citation type="submission" date="2019-02" db="EMBL/GenBank/DDBJ databases">
        <title>Genome sequencing of the rare red list fungi Antrodiella citrinella (Flaviporus citrinellus).</title>
        <authorList>
            <person name="Buettner E."/>
            <person name="Kellner H."/>
        </authorList>
    </citation>
    <scope>NUCLEOTIDE SEQUENCE [LARGE SCALE GENOMIC DNA]</scope>
    <source>
        <strain evidence="2 3">DSM 108506</strain>
    </source>
</reference>
<accession>A0A4V3XJF0</accession>
<evidence type="ECO:0000256" key="1">
    <source>
        <dbReference type="SAM" id="Phobius"/>
    </source>
</evidence>
<dbReference type="EMBL" id="SGPM01000014">
    <property type="protein sequence ID" value="THH32863.1"/>
    <property type="molecule type" value="Genomic_DNA"/>
</dbReference>
<proteinExistence type="predicted"/>
<name>A0A4V3XJF0_9APHY</name>
<organism evidence="2 3">
    <name type="scientific">Antrodiella citrinella</name>
    <dbReference type="NCBI Taxonomy" id="2447956"/>
    <lineage>
        <taxon>Eukaryota</taxon>
        <taxon>Fungi</taxon>
        <taxon>Dikarya</taxon>
        <taxon>Basidiomycota</taxon>
        <taxon>Agaricomycotina</taxon>
        <taxon>Agaricomycetes</taxon>
        <taxon>Polyporales</taxon>
        <taxon>Steccherinaceae</taxon>
        <taxon>Antrodiella</taxon>
    </lineage>
</organism>
<keyword evidence="3" id="KW-1185">Reference proteome</keyword>